<dbReference type="InterPro" id="IPR011033">
    <property type="entry name" value="PRC_barrel-like_sf"/>
</dbReference>
<evidence type="ECO:0000256" key="1">
    <source>
        <dbReference type="SAM" id="Phobius"/>
    </source>
</evidence>
<keyword evidence="1" id="KW-1133">Transmembrane helix</keyword>
<feature type="transmembrane region" description="Helical" evidence="1">
    <location>
        <begin position="53"/>
        <end position="71"/>
    </location>
</feature>
<gene>
    <name evidence="2" type="ORF">FHS54_003129</name>
</gene>
<keyword evidence="1" id="KW-0812">Transmembrane</keyword>
<name>A0A846M8H2_9SPHN</name>
<sequence>MGSLDVPTVMQLSPDPRVVRRMLEDVAGWVAPIATMIAAMMTAANLGARITGWGFVVFTVGSIAWSAVGFATGQTNLLATNLFLMLVNAVGIWRWLGRQRAYEDGGKAAQEASRRSAASTLFTATGVAGMPIHSRSGDPVGHAVEALVECETGRVSYVVVSSGGIGGLQEKLRAVARDDIRFGCDMLTLTLGNDAFERLPALDDDAWPAKAPSMATESV</sequence>
<comment type="caution">
    <text evidence="2">The sequence shown here is derived from an EMBL/GenBank/DDBJ whole genome shotgun (WGS) entry which is preliminary data.</text>
</comment>
<reference evidence="2 3" key="1">
    <citation type="submission" date="2020-03" db="EMBL/GenBank/DDBJ databases">
        <title>Genomic Encyclopedia of Type Strains, Phase IV (KMG-IV): sequencing the most valuable type-strain genomes for metagenomic binning, comparative biology and taxonomic classification.</title>
        <authorList>
            <person name="Goeker M."/>
        </authorList>
    </citation>
    <scope>NUCLEOTIDE SEQUENCE [LARGE SCALE GENOMIC DNA]</scope>
    <source>
        <strain evidence="2 3">DSM 21299</strain>
    </source>
</reference>
<dbReference type="Gene3D" id="2.30.30.240">
    <property type="entry name" value="PRC-barrel domain"/>
    <property type="match status" value="1"/>
</dbReference>
<feature type="transmembrane region" description="Helical" evidence="1">
    <location>
        <begin position="26"/>
        <end position="46"/>
    </location>
</feature>
<protein>
    <recommendedName>
        <fullName evidence="4">PRC-barrel domain containing protein</fullName>
    </recommendedName>
</protein>
<proteinExistence type="predicted"/>
<organism evidence="2 3">
    <name type="scientific">Sphingobium vermicomposti</name>
    <dbReference type="NCBI Taxonomy" id="529005"/>
    <lineage>
        <taxon>Bacteria</taxon>
        <taxon>Pseudomonadati</taxon>
        <taxon>Pseudomonadota</taxon>
        <taxon>Alphaproteobacteria</taxon>
        <taxon>Sphingomonadales</taxon>
        <taxon>Sphingomonadaceae</taxon>
        <taxon>Sphingobium</taxon>
    </lineage>
</organism>
<dbReference type="EMBL" id="JAASQR010000004">
    <property type="protein sequence ID" value="NIJ18129.1"/>
    <property type="molecule type" value="Genomic_DNA"/>
</dbReference>
<dbReference type="AlphaFoldDB" id="A0A846M8H2"/>
<keyword evidence="1" id="KW-0472">Membrane</keyword>
<evidence type="ECO:0000313" key="3">
    <source>
        <dbReference type="Proteomes" id="UP000576821"/>
    </source>
</evidence>
<accession>A0A846M8H2</accession>
<dbReference type="SUPFAM" id="SSF50346">
    <property type="entry name" value="PRC-barrel domain"/>
    <property type="match status" value="1"/>
</dbReference>
<dbReference type="Proteomes" id="UP000576821">
    <property type="component" value="Unassembled WGS sequence"/>
</dbReference>
<keyword evidence="3" id="KW-1185">Reference proteome</keyword>
<evidence type="ECO:0000313" key="2">
    <source>
        <dbReference type="EMBL" id="NIJ18129.1"/>
    </source>
</evidence>
<evidence type="ECO:0008006" key="4">
    <source>
        <dbReference type="Google" id="ProtNLM"/>
    </source>
</evidence>
<feature type="transmembrane region" description="Helical" evidence="1">
    <location>
        <begin position="77"/>
        <end position="96"/>
    </location>
</feature>